<sequence>MRFLLSVIDSASRTATSDEITAIDIFNEKLQQNDHWIFACGIGAPSTASLIDNRAGAGVVLKGSFIESDDFQSGFWIINASDSEQAIALALEGSQACNRKVEVRPLLG</sequence>
<dbReference type="EMBL" id="JNSL01000160">
    <property type="protein sequence ID" value="KGA14093.1"/>
    <property type="molecule type" value="Genomic_DNA"/>
</dbReference>
<dbReference type="InterPro" id="IPR011008">
    <property type="entry name" value="Dimeric_a/b-barrel"/>
</dbReference>
<dbReference type="AlphaFoldDB" id="A0A094S844"/>
<gene>
    <name evidence="2" type="ORF">GM51_18070</name>
</gene>
<protein>
    <recommendedName>
        <fullName evidence="1">YCII-related domain-containing protein</fullName>
    </recommendedName>
</protein>
<proteinExistence type="predicted"/>
<dbReference type="Gene3D" id="3.30.70.1060">
    <property type="entry name" value="Dimeric alpha+beta barrel"/>
    <property type="match status" value="1"/>
</dbReference>
<dbReference type="Pfam" id="PF03795">
    <property type="entry name" value="YCII"/>
    <property type="match status" value="1"/>
</dbReference>
<dbReference type="InterPro" id="IPR005545">
    <property type="entry name" value="YCII"/>
</dbReference>
<organism evidence="2">
    <name type="scientific">freshwater metagenome</name>
    <dbReference type="NCBI Taxonomy" id="449393"/>
    <lineage>
        <taxon>unclassified sequences</taxon>
        <taxon>metagenomes</taxon>
        <taxon>ecological metagenomes</taxon>
    </lineage>
</organism>
<dbReference type="SUPFAM" id="SSF54909">
    <property type="entry name" value="Dimeric alpha+beta barrel"/>
    <property type="match status" value="1"/>
</dbReference>
<evidence type="ECO:0000313" key="2">
    <source>
        <dbReference type="EMBL" id="KGA14093.1"/>
    </source>
</evidence>
<reference evidence="2" key="1">
    <citation type="submission" date="2014-06" db="EMBL/GenBank/DDBJ databases">
        <title>Key roles for freshwater Actinobacteria revealed by deep metagenomic sequencing.</title>
        <authorList>
            <person name="Ghai R."/>
            <person name="Mizuno C.M."/>
            <person name="Picazo A."/>
            <person name="Camacho A."/>
            <person name="Rodriguez-Valera F."/>
        </authorList>
    </citation>
    <scope>NUCLEOTIDE SEQUENCE</scope>
</reference>
<feature type="domain" description="YCII-related" evidence="1">
    <location>
        <begin position="21"/>
        <end position="93"/>
    </location>
</feature>
<name>A0A094S844_9ZZZZ</name>
<evidence type="ECO:0000259" key="1">
    <source>
        <dbReference type="Pfam" id="PF03795"/>
    </source>
</evidence>
<accession>A0A094S844</accession>
<comment type="caution">
    <text evidence="2">The sequence shown here is derived from an EMBL/GenBank/DDBJ whole genome shotgun (WGS) entry which is preliminary data.</text>
</comment>